<evidence type="ECO:0000259" key="2">
    <source>
        <dbReference type="Pfam" id="PF00144"/>
    </source>
</evidence>
<dbReference type="InterPro" id="IPR001466">
    <property type="entry name" value="Beta-lactam-related"/>
</dbReference>
<gene>
    <name evidence="3" type="ORF">MOP44_11950</name>
</gene>
<accession>A0A9J7BYW0</accession>
<name>A0A9J7BYW0_9BACT</name>
<evidence type="ECO:0000313" key="3">
    <source>
        <dbReference type="EMBL" id="UWZ86630.1"/>
    </source>
</evidence>
<evidence type="ECO:0000256" key="1">
    <source>
        <dbReference type="SAM" id="SignalP"/>
    </source>
</evidence>
<dbReference type="GO" id="GO:0016787">
    <property type="term" value="F:hydrolase activity"/>
    <property type="evidence" value="ECO:0007669"/>
    <property type="project" value="UniProtKB-KW"/>
</dbReference>
<evidence type="ECO:0000313" key="4">
    <source>
        <dbReference type="Proteomes" id="UP001059380"/>
    </source>
</evidence>
<dbReference type="EMBL" id="CP093313">
    <property type="protein sequence ID" value="UWZ86630.1"/>
    <property type="molecule type" value="Genomic_DNA"/>
</dbReference>
<protein>
    <submittedName>
        <fullName evidence="3">Serine hydrolase</fullName>
    </submittedName>
</protein>
<dbReference type="KEGG" id="orp:MOP44_11950"/>
<reference evidence="3" key="1">
    <citation type="submission" date="2021-04" db="EMBL/GenBank/DDBJ databases">
        <title>Phylogenetic analysis of Acidobacteriaceae.</title>
        <authorList>
            <person name="Qiu L."/>
            <person name="Zhang Q."/>
        </authorList>
    </citation>
    <scope>NUCLEOTIDE SEQUENCE</scope>
    <source>
        <strain evidence="3">DSM 25168</strain>
    </source>
</reference>
<sequence>MHSLFRFAAIVCAGAALSAGFAAQNAAATSRVDPAAKADAAASADQYLRAWADQGRFAGTVLIAKGDKILLRKGYGLANYQGKVPNAPETVFRIGSITKMFTAFGILQLEEKGKLSVNDPVVKYVPEIPAAWSAITIHQLLCHKSGIPDFVNAKAYGAFNQPHAVENAIREYADKPLVNAPGATLRYSNSGYVLLGRVIEKVSGKPYDEYITENILKPAGMTHTGMDPTREPKANLANGYRWDGEEVVNAPFSQPDYSPAGGLMSTVDDMYRFDRALKAGTLFSKAIMEKAWGSYGRWTAPPPIPMEADYGYGWMTGNDFGHKWVGHGGWVNGFVSEFNRYPDDDMVVIVLWNFETSNHMIVNRDLEAILFGAPFEMPKAQPIVHPKVETLARYVGNYQLGPMTVQITLKNGRLYAFAPGQPTPYGLVAVSDTEFYCNDAPTQLRFVPDEKGTAGQIVLNLMGREMTAVRAAGTPGL</sequence>
<keyword evidence="3" id="KW-0378">Hydrolase</keyword>
<dbReference type="SUPFAM" id="SSF56601">
    <property type="entry name" value="beta-lactamase/transpeptidase-like"/>
    <property type="match status" value="1"/>
</dbReference>
<dbReference type="InterPro" id="IPR050491">
    <property type="entry name" value="AmpC-like"/>
</dbReference>
<keyword evidence="4" id="KW-1185">Reference proteome</keyword>
<dbReference type="Proteomes" id="UP001059380">
    <property type="component" value="Chromosome"/>
</dbReference>
<feature type="signal peptide" evidence="1">
    <location>
        <begin position="1"/>
        <end position="18"/>
    </location>
</feature>
<proteinExistence type="predicted"/>
<dbReference type="PANTHER" id="PTHR46825">
    <property type="entry name" value="D-ALANYL-D-ALANINE-CARBOXYPEPTIDASE/ENDOPEPTIDASE AMPH"/>
    <property type="match status" value="1"/>
</dbReference>
<dbReference type="AlphaFoldDB" id="A0A9J7BYW0"/>
<organism evidence="3 4">
    <name type="scientific">Occallatibacter riparius</name>
    <dbReference type="NCBI Taxonomy" id="1002689"/>
    <lineage>
        <taxon>Bacteria</taxon>
        <taxon>Pseudomonadati</taxon>
        <taxon>Acidobacteriota</taxon>
        <taxon>Terriglobia</taxon>
        <taxon>Terriglobales</taxon>
        <taxon>Acidobacteriaceae</taxon>
        <taxon>Occallatibacter</taxon>
    </lineage>
</organism>
<dbReference type="Pfam" id="PF00144">
    <property type="entry name" value="Beta-lactamase"/>
    <property type="match status" value="1"/>
</dbReference>
<dbReference type="Gene3D" id="3.40.710.10">
    <property type="entry name" value="DD-peptidase/beta-lactamase superfamily"/>
    <property type="match status" value="1"/>
</dbReference>
<feature type="chain" id="PRO_5039939785" evidence="1">
    <location>
        <begin position="19"/>
        <end position="477"/>
    </location>
</feature>
<dbReference type="RefSeq" id="WP_260796268.1">
    <property type="nucleotide sequence ID" value="NZ_CP093313.1"/>
</dbReference>
<dbReference type="PANTHER" id="PTHR46825:SF9">
    <property type="entry name" value="BETA-LACTAMASE-RELATED DOMAIN-CONTAINING PROTEIN"/>
    <property type="match status" value="1"/>
</dbReference>
<keyword evidence="1" id="KW-0732">Signal</keyword>
<dbReference type="InterPro" id="IPR012338">
    <property type="entry name" value="Beta-lactam/transpept-like"/>
</dbReference>
<feature type="domain" description="Beta-lactamase-related" evidence="2">
    <location>
        <begin position="51"/>
        <end position="358"/>
    </location>
</feature>